<comment type="caution">
    <text evidence="1">The sequence shown here is derived from an EMBL/GenBank/DDBJ whole genome shotgun (WGS) entry which is preliminary data.</text>
</comment>
<protein>
    <submittedName>
        <fullName evidence="1">Peptidase</fullName>
    </submittedName>
</protein>
<dbReference type="AlphaFoldDB" id="A0A109FU17"/>
<dbReference type="EMBL" id="LRPH01000101">
    <property type="protein sequence ID" value="KWU54363.1"/>
    <property type="molecule type" value="Genomic_DNA"/>
</dbReference>
<proteinExistence type="predicted"/>
<dbReference type="Proteomes" id="UP000065797">
    <property type="component" value="Unassembled WGS sequence"/>
</dbReference>
<dbReference type="RefSeq" id="WP_060751994.1">
    <property type="nucleotide sequence ID" value="NZ_LRPH01000101.1"/>
</dbReference>
<name>A0A109FU17_BACMY</name>
<accession>A0A109FU17</accession>
<evidence type="ECO:0000313" key="1">
    <source>
        <dbReference type="EMBL" id="KWU54363.1"/>
    </source>
</evidence>
<reference evidence="1 2" key="1">
    <citation type="submission" date="2016-01" db="EMBL/GenBank/DDBJ databases">
        <authorList>
            <person name="McClelland M."/>
            <person name="Jain A."/>
            <person name="Saraogi P."/>
            <person name="Mendelson R."/>
            <person name="Westerman R."/>
            <person name="SanMiguel P."/>
            <person name="Csonka L."/>
        </authorList>
    </citation>
    <scope>NUCLEOTIDE SEQUENCE [LARGE SCALE GENOMIC DNA]</scope>
    <source>
        <strain evidence="1 2">PE8-15</strain>
    </source>
</reference>
<evidence type="ECO:0000313" key="2">
    <source>
        <dbReference type="Proteomes" id="UP000065797"/>
    </source>
</evidence>
<gene>
    <name evidence="1" type="ORF">AWW70_26880</name>
</gene>
<sequence length="422" mass="48695">MNSIILDKIVVRNNRVDYSFSIKGDLQKYFKTSNHMFLEYNYDVSDIPLSILAIPFVANVVPLVWITNSTIVINELDKSFYICLSNIKNAYQNMFPGVKFKGSVDVGEIIDNVYIPEFEAASLFSGGLDALTTFIRIKDKNPLLVTEYGWHENEIEGSKVWEADKENAINFVKDNGLENIFIQSNYGTFIIAGNIDHDFREKLNDTWWHGLHHGLAIISAAIPIAFKLKIKCIYIASSNSPLYQVTCASDPTVDNEIKYASGTVFHDGYELTRQEKIKVVVDHYSASKEPVNIRVCFKNEENCCKCEKCLRTIMGIIAEGRDPREYGFNIPSNLYQYVRTSLNSEVKFFTNTFIEMYWNLIQVRMKQNCDCITDKNLLNWFLDYDFKAQRRKALLKYRITKFFPILKRKISAKFSRVGTQNN</sequence>
<organism evidence="1 2">
    <name type="scientific">Bacillus mycoides</name>
    <dbReference type="NCBI Taxonomy" id="1405"/>
    <lineage>
        <taxon>Bacteria</taxon>
        <taxon>Bacillati</taxon>
        <taxon>Bacillota</taxon>
        <taxon>Bacilli</taxon>
        <taxon>Bacillales</taxon>
        <taxon>Bacillaceae</taxon>
        <taxon>Bacillus</taxon>
        <taxon>Bacillus cereus group</taxon>
    </lineage>
</organism>